<keyword evidence="1" id="KW-0548">Nucleotidyltransferase</keyword>
<evidence type="ECO:0000313" key="1">
    <source>
        <dbReference type="EMBL" id="JAG42527.1"/>
    </source>
</evidence>
<dbReference type="GO" id="GO:0003964">
    <property type="term" value="F:RNA-directed DNA polymerase activity"/>
    <property type="evidence" value="ECO:0007669"/>
    <property type="project" value="UniProtKB-KW"/>
</dbReference>
<organism evidence="1">
    <name type="scientific">Lygus hesperus</name>
    <name type="common">Western plant bug</name>
    <dbReference type="NCBI Taxonomy" id="30085"/>
    <lineage>
        <taxon>Eukaryota</taxon>
        <taxon>Metazoa</taxon>
        <taxon>Ecdysozoa</taxon>
        <taxon>Arthropoda</taxon>
        <taxon>Hexapoda</taxon>
        <taxon>Insecta</taxon>
        <taxon>Pterygota</taxon>
        <taxon>Neoptera</taxon>
        <taxon>Paraneoptera</taxon>
        <taxon>Hemiptera</taxon>
        <taxon>Heteroptera</taxon>
        <taxon>Panheteroptera</taxon>
        <taxon>Cimicomorpha</taxon>
        <taxon>Miridae</taxon>
        <taxon>Mirini</taxon>
        <taxon>Lygus</taxon>
    </lineage>
</organism>
<feature type="non-terminal residue" evidence="1">
    <location>
        <position position="1"/>
    </location>
</feature>
<accession>A0A0A9ZB65</accession>
<sequence>SSDLSPEKDTDYSLWKVTKSFKQTKEYVPPIKKENGEWAKSPIEKAEVFADHLEKTFVPNSSHVNDGELPTIIPSTDLEDIQPVTLSELKDEIRVLKRNKAPGYDLITGNVI</sequence>
<gene>
    <name evidence="1" type="primary">pol_346</name>
    <name evidence="1" type="ORF">CM83_2905</name>
</gene>
<reference evidence="1" key="2">
    <citation type="submission" date="2014-07" db="EMBL/GenBank/DDBJ databases">
        <authorList>
            <person name="Hull J."/>
        </authorList>
    </citation>
    <scope>NUCLEOTIDE SEQUENCE</scope>
</reference>
<dbReference type="EMBL" id="GBHO01001077">
    <property type="protein sequence ID" value="JAG42527.1"/>
    <property type="molecule type" value="Transcribed_RNA"/>
</dbReference>
<keyword evidence="1" id="KW-0695">RNA-directed DNA polymerase</keyword>
<name>A0A0A9ZB65_LYGHE</name>
<dbReference type="AlphaFoldDB" id="A0A0A9ZB65"/>
<reference evidence="1" key="1">
    <citation type="journal article" date="2014" name="PLoS ONE">
        <title>Transcriptome-Based Identification of ABC Transporters in the Western Tarnished Plant Bug Lygus hesperus.</title>
        <authorList>
            <person name="Hull J.J."/>
            <person name="Chaney K."/>
            <person name="Geib S.M."/>
            <person name="Fabrick J.A."/>
            <person name="Brent C.S."/>
            <person name="Walsh D."/>
            <person name="Lavine L.C."/>
        </authorList>
    </citation>
    <scope>NUCLEOTIDE SEQUENCE</scope>
</reference>
<keyword evidence="1" id="KW-0808">Transferase</keyword>
<protein>
    <submittedName>
        <fullName evidence="1">RNA-directed DNA polymerase from mobile element jockey</fullName>
    </submittedName>
</protein>
<proteinExistence type="predicted"/>